<keyword evidence="2" id="KW-1185">Reference proteome</keyword>
<organism evidence="1 2">
    <name type="scientific">Alicyclobacillus fastidiosus</name>
    <dbReference type="NCBI Taxonomy" id="392011"/>
    <lineage>
        <taxon>Bacteria</taxon>
        <taxon>Bacillati</taxon>
        <taxon>Bacillota</taxon>
        <taxon>Bacilli</taxon>
        <taxon>Bacillales</taxon>
        <taxon>Alicyclobacillaceae</taxon>
        <taxon>Alicyclobacillus</taxon>
    </lineage>
</organism>
<dbReference type="Pfam" id="PF05069">
    <property type="entry name" value="Phage_tail_S"/>
    <property type="match status" value="1"/>
</dbReference>
<name>A0ABV5AKT7_9BACL</name>
<sequence>MADHSIKVVVDLVGERALESLFDHVEHIPDDWRDPFEKMAEDFWDQNKETFDAEGPGWKPLAQSTKWDRVYKGFPVAPILVRTGALRDSLTGGFAKDSIFEVFPTRMEIGTSTPYAMYHQTGNLKGKYPPGTHPPKRSPVVITSALQKKWDQRLVDWLRDEINYQG</sequence>
<comment type="caution">
    <text evidence="1">The sequence shown here is derived from an EMBL/GenBank/DDBJ whole genome shotgun (WGS) entry which is preliminary data.</text>
</comment>
<evidence type="ECO:0000313" key="2">
    <source>
        <dbReference type="Proteomes" id="UP001579974"/>
    </source>
</evidence>
<dbReference type="InterPro" id="IPR006522">
    <property type="entry name" value="Phage_virion_morphogenesis"/>
</dbReference>
<reference evidence="1 2" key="1">
    <citation type="journal article" date="2024" name="Int. J. Mol. Sci.">
        <title>Exploration of Alicyclobacillus spp. Genome in Search of Antibiotic Resistance.</title>
        <authorList>
            <person name="Bucka-Kolendo J."/>
            <person name="Kiousi D.E."/>
            <person name="Dekowska A."/>
            <person name="Mikolajczuk-Szczyrba A."/>
            <person name="Karadedos D.M."/>
            <person name="Michael P."/>
            <person name="Galanis A."/>
            <person name="Sokolowska B."/>
        </authorList>
    </citation>
    <scope>NUCLEOTIDE SEQUENCE [LARGE SCALE GENOMIC DNA]</scope>
    <source>
        <strain evidence="1 2">KKP 3000</strain>
    </source>
</reference>
<dbReference type="RefSeq" id="WP_275474236.1">
    <property type="nucleotide sequence ID" value="NZ_CP162940.1"/>
</dbReference>
<protein>
    <submittedName>
        <fullName evidence="1">Phage virion morphogenesis protein</fullName>
    </submittedName>
</protein>
<dbReference type="Proteomes" id="UP001579974">
    <property type="component" value="Unassembled WGS sequence"/>
</dbReference>
<accession>A0ABV5AKT7</accession>
<evidence type="ECO:0000313" key="1">
    <source>
        <dbReference type="EMBL" id="MFB5192655.1"/>
    </source>
</evidence>
<dbReference type="EMBL" id="JBDXSU010000026">
    <property type="protein sequence ID" value="MFB5192655.1"/>
    <property type="molecule type" value="Genomic_DNA"/>
</dbReference>
<gene>
    <name evidence="1" type="ORF">KKP3000_001864</name>
</gene>
<proteinExistence type="predicted"/>